<dbReference type="GO" id="GO:0008270">
    <property type="term" value="F:zinc ion binding"/>
    <property type="evidence" value="ECO:0007669"/>
    <property type="project" value="UniProtKB-KW"/>
</dbReference>
<keyword evidence="9" id="KW-0460">Magnesium</keyword>
<keyword evidence="6 13" id="KW-0479">Metal-binding</keyword>
<dbReference type="GO" id="GO:1990077">
    <property type="term" value="C:primosome complex"/>
    <property type="evidence" value="ECO:0007669"/>
    <property type="project" value="UniProtKB-KW"/>
</dbReference>
<evidence type="ECO:0000256" key="10">
    <source>
        <dbReference type="ARBA" id="ARBA00023125"/>
    </source>
</evidence>
<evidence type="ECO:0000256" key="5">
    <source>
        <dbReference type="ARBA" id="ARBA00022705"/>
    </source>
</evidence>
<dbReference type="SUPFAM" id="SSF57783">
    <property type="entry name" value="Zinc beta-ribbon"/>
    <property type="match status" value="1"/>
</dbReference>
<dbReference type="Pfam" id="PF13155">
    <property type="entry name" value="Toprim_2"/>
    <property type="match status" value="1"/>
</dbReference>
<dbReference type="Gene3D" id="3.40.1360.10">
    <property type="match status" value="1"/>
</dbReference>
<comment type="subunit">
    <text evidence="12">Monomer. Interacts with DnaB.</text>
</comment>
<dbReference type="EMBL" id="PGTN01000051">
    <property type="protein sequence ID" value="PJF47396.1"/>
    <property type="molecule type" value="Genomic_DNA"/>
</dbReference>
<keyword evidence="8 13" id="KW-0862">Zinc</keyword>
<evidence type="ECO:0000256" key="2">
    <source>
        <dbReference type="ARBA" id="ARBA00022515"/>
    </source>
</evidence>
<evidence type="ECO:0000259" key="15">
    <source>
        <dbReference type="PROSITE" id="PS50880"/>
    </source>
</evidence>
<keyword evidence="3 12" id="KW-0808">Transferase</keyword>
<keyword evidence="11 12" id="KW-0804">Transcription</keyword>
<gene>
    <name evidence="12 16" type="primary">dnaG</name>
    <name evidence="16" type="ORF">CUN48_08875</name>
</gene>
<dbReference type="InterPro" id="IPR037068">
    <property type="entry name" value="DNA_primase_core_N_sf"/>
</dbReference>
<evidence type="ECO:0000256" key="11">
    <source>
        <dbReference type="ARBA" id="ARBA00023163"/>
    </source>
</evidence>
<evidence type="ECO:0000256" key="3">
    <source>
        <dbReference type="ARBA" id="ARBA00022679"/>
    </source>
</evidence>
<dbReference type="InterPro" id="IPR006295">
    <property type="entry name" value="DNA_primase_DnaG"/>
</dbReference>
<dbReference type="PANTHER" id="PTHR30313">
    <property type="entry name" value="DNA PRIMASE"/>
    <property type="match status" value="1"/>
</dbReference>
<evidence type="ECO:0000256" key="12">
    <source>
        <dbReference type="HAMAP-Rule" id="MF_00974"/>
    </source>
</evidence>
<dbReference type="NCBIfam" id="TIGR01391">
    <property type="entry name" value="dnaG"/>
    <property type="match status" value="1"/>
</dbReference>
<comment type="function">
    <text evidence="12 13">RNA polymerase that catalyzes the synthesis of short RNA molecules used as primers for DNA polymerase during DNA replication.</text>
</comment>
<dbReference type="GO" id="GO:0003899">
    <property type="term" value="F:DNA-directed RNA polymerase activity"/>
    <property type="evidence" value="ECO:0007669"/>
    <property type="project" value="UniProtKB-UniRule"/>
</dbReference>
<dbReference type="HAMAP" id="MF_00974">
    <property type="entry name" value="DNA_primase_DnaG"/>
    <property type="match status" value="1"/>
</dbReference>
<dbReference type="Pfam" id="PF01807">
    <property type="entry name" value="Zn_ribbon_DnaG"/>
    <property type="match status" value="1"/>
</dbReference>
<reference evidence="16 17" key="1">
    <citation type="submission" date="2017-11" db="EMBL/GenBank/DDBJ databases">
        <title>Evolution of Phototrophy in the Chloroflexi Phylum Driven by Horizontal Gene Transfer.</title>
        <authorList>
            <person name="Ward L.M."/>
            <person name="Hemp J."/>
            <person name="Shih P.M."/>
            <person name="Mcglynn S.E."/>
            <person name="Fischer W."/>
        </authorList>
    </citation>
    <scope>NUCLEOTIDE SEQUENCE [LARGE SCALE GENOMIC DNA]</scope>
    <source>
        <strain evidence="16">JP3_7</strain>
    </source>
</reference>
<dbReference type="GO" id="GO:0006269">
    <property type="term" value="P:DNA replication, synthesis of primer"/>
    <property type="evidence" value="ECO:0007669"/>
    <property type="project" value="UniProtKB-UniRule"/>
</dbReference>
<evidence type="ECO:0000256" key="9">
    <source>
        <dbReference type="ARBA" id="ARBA00022842"/>
    </source>
</evidence>
<dbReference type="Pfam" id="PF10410">
    <property type="entry name" value="DnaB_bind"/>
    <property type="match status" value="1"/>
</dbReference>
<keyword evidence="4 12" id="KW-0548">Nucleotidyltransferase</keyword>
<dbReference type="InterPro" id="IPR013264">
    <property type="entry name" value="DNAG_N"/>
</dbReference>
<feature type="region of interest" description="Disordered" evidence="14">
    <location>
        <begin position="449"/>
        <end position="480"/>
    </location>
</feature>
<evidence type="ECO:0000256" key="14">
    <source>
        <dbReference type="SAM" id="MobiDB-lite"/>
    </source>
</evidence>
<dbReference type="Pfam" id="PF08275">
    <property type="entry name" value="DNAG_N"/>
    <property type="match status" value="1"/>
</dbReference>
<dbReference type="Gene3D" id="3.90.980.10">
    <property type="entry name" value="DNA primase, catalytic core, N-terminal domain"/>
    <property type="match status" value="1"/>
</dbReference>
<protein>
    <recommendedName>
        <fullName evidence="12 13">DNA primase</fullName>
        <ecNumber evidence="12">2.7.7.101</ecNumber>
    </recommendedName>
</protein>
<dbReference type="GO" id="GO:0000428">
    <property type="term" value="C:DNA-directed RNA polymerase complex"/>
    <property type="evidence" value="ECO:0007669"/>
    <property type="project" value="UniProtKB-KW"/>
</dbReference>
<dbReference type="AlphaFoldDB" id="A0A2M8QC65"/>
<dbReference type="InterPro" id="IPR036977">
    <property type="entry name" value="DNA_primase_Znf_CHC2"/>
</dbReference>
<evidence type="ECO:0000256" key="13">
    <source>
        <dbReference type="PIRNR" id="PIRNR002811"/>
    </source>
</evidence>
<organism evidence="16 17">
    <name type="scientific">Candidatus Thermofonsia Clade 3 bacterium</name>
    <dbReference type="NCBI Taxonomy" id="2364212"/>
    <lineage>
        <taxon>Bacteria</taxon>
        <taxon>Bacillati</taxon>
        <taxon>Chloroflexota</taxon>
        <taxon>Candidatus Thermofontia</taxon>
        <taxon>Candidatus Thermofonsia Clade 3</taxon>
    </lineage>
</organism>
<comment type="similarity">
    <text evidence="12 13">Belongs to the DnaG primase family.</text>
</comment>
<dbReference type="SMART" id="SM00493">
    <property type="entry name" value="TOPRIM"/>
    <property type="match status" value="1"/>
</dbReference>
<comment type="caution">
    <text evidence="12">Lacks conserved residue(s) required for the propagation of feature annotation.</text>
</comment>
<dbReference type="InterPro" id="IPR006171">
    <property type="entry name" value="TOPRIM_dom"/>
</dbReference>
<evidence type="ECO:0000256" key="6">
    <source>
        <dbReference type="ARBA" id="ARBA00022723"/>
    </source>
</evidence>
<evidence type="ECO:0000313" key="16">
    <source>
        <dbReference type="EMBL" id="PJF47396.1"/>
    </source>
</evidence>
<dbReference type="EC" id="2.7.7.101" evidence="12"/>
<dbReference type="GO" id="GO:0003677">
    <property type="term" value="F:DNA binding"/>
    <property type="evidence" value="ECO:0007669"/>
    <property type="project" value="UniProtKB-KW"/>
</dbReference>
<name>A0A2M8QC65_9CHLR</name>
<comment type="caution">
    <text evidence="16">The sequence shown here is derived from an EMBL/GenBank/DDBJ whole genome shotgun (WGS) entry which is preliminary data.</text>
</comment>
<feature type="domain" description="Toprim" evidence="15">
    <location>
        <begin position="253"/>
        <end position="331"/>
    </location>
</feature>
<dbReference type="SMART" id="SM00400">
    <property type="entry name" value="ZnF_CHCC"/>
    <property type="match status" value="1"/>
</dbReference>
<evidence type="ECO:0000256" key="7">
    <source>
        <dbReference type="ARBA" id="ARBA00022771"/>
    </source>
</evidence>
<dbReference type="CDD" id="cd03364">
    <property type="entry name" value="TOPRIM_DnaG_primases"/>
    <property type="match status" value="1"/>
</dbReference>
<keyword evidence="2 12" id="KW-0639">Primosome</keyword>
<dbReference type="Proteomes" id="UP000230790">
    <property type="component" value="Unassembled WGS sequence"/>
</dbReference>
<evidence type="ECO:0000256" key="4">
    <source>
        <dbReference type="ARBA" id="ARBA00022695"/>
    </source>
</evidence>
<evidence type="ECO:0000256" key="8">
    <source>
        <dbReference type="ARBA" id="ARBA00022833"/>
    </source>
</evidence>
<dbReference type="FunFam" id="3.90.580.10:FF:000001">
    <property type="entry name" value="DNA primase"/>
    <property type="match status" value="1"/>
</dbReference>
<dbReference type="PIRSF" id="PIRSF002811">
    <property type="entry name" value="DnaG"/>
    <property type="match status" value="1"/>
</dbReference>
<dbReference type="InterPro" id="IPR002694">
    <property type="entry name" value="Znf_CHC2"/>
</dbReference>
<dbReference type="PANTHER" id="PTHR30313:SF2">
    <property type="entry name" value="DNA PRIMASE"/>
    <property type="match status" value="1"/>
</dbReference>
<dbReference type="InterPro" id="IPR034151">
    <property type="entry name" value="TOPRIM_DnaG_bac"/>
</dbReference>
<keyword evidence="5 12" id="KW-0235">DNA replication</keyword>
<proteinExistence type="inferred from homology"/>
<comment type="cofactor">
    <cofactor evidence="13">
        <name>Zn(2+)</name>
        <dbReference type="ChEBI" id="CHEBI:29105"/>
    </cofactor>
    <text evidence="13">Binds 1 zinc ion per monomer.</text>
</comment>
<dbReference type="InterPro" id="IPR030846">
    <property type="entry name" value="DnaG_bac"/>
</dbReference>
<dbReference type="PROSITE" id="PS50880">
    <property type="entry name" value="TOPRIM"/>
    <property type="match status" value="1"/>
</dbReference>
<dbReference type="GO" id="GO:0005737">
    <property type="term" value="C:cytoplasm"/>
    <property type="evidence" value="ECO:0007669"/>
    <property type="project" value="TreeGrafter"/>
</dbReference>
<evidence type="ECO:0000313" key="17">
    <source>
        <dbReference type="Proteomes" id="UP000230790"/>
    </source>
</evidence>
<dbReference type="SUPFAM" id="SSF56731">
    <property type="entry name" value="DNA primase core"/>
    <property type="match status" value="1"/>
</dbReference>
<evidence type="ECO:0000256" key="1">
    <source>
        <dbReference type="ARBA" id="ARBA00022478"/>
    </source>
</evidence>
<keyword evidence="7" id="KW-0863">Zinc-finger</keyword>
<dbReference type="InterPro" id="IPR019475">
    <property type="entry name" value="DNA_primase_DnaB-bd"/>
</dbReference>
<accession>A0A2M8QC65</accession>
<keyword evidence="1 12" id="KW-0240">DNA-directed RNA polymerase</keyword>
<sequence>MSVIEEVKHRVDIVEVIGSYVKLSRSGRNYKGLSPFQSERTPSFFVFPDTQTFKDFSSGEQGDVFSFLMKKEGWTFGEALRELARRAGVQLDEYTSEQQQSADHAARLRDALAQAAAYFHHLLLTAPQAAACRAYLREKRRLTDETIAAWQIGYSLADYHALTHYLTSRGFDVSELIDAGLVIENAEGRRYDRFRGRLMIPIHDTQGQVVGFGSRSLDGSEPKYMNSPQTAVFDKGRLLFGLHRARAAIRSEQVAVLVEGYMDVIGCHQAGFANVVAGMGTSLSEDQFRALKRLATRIVLALDADAAGDRAVLRGVEVAREAMDREAQPIFDPRGAIRCESKLKADIRVAVLPQGQDPDELVLESPERWREVVANARPVIEHVIDVVLRSRDVTDPHAKSQAARVIAPILLDASDPVQRDFYVQLLARRLQVSPRAVLAVVGQVAREARSKAGESGMRTQGAQGGLGSAGHAPSLEHRGADRSDLETHLIAALWRRPQLLLDANVALTRANLDVLDERDFTNPVLRAGFRRLSRVVMGAPLSEEEVEEEDWLTIIADYDALGLSAADEALLREEVVRTALRLRERNLMRDRIGINAMIEEAKRAHEADVAARYNLELHRVLTQHLRAQKALQLRSALNVT</sequence>
<keyword evidence="10 12" id="KW-0238">DNA-binding</keyword>
<dbReference type="Gene3D" id="3.90.580.10">
    <property type="entry name" value="Zinc finger, CHC2-type domain"/>
    <property type="match status" value="1"/>
</dbReference>
<dbReference type="InterPro" id="IPR050219">
    <property type="entry name" value="DnaG_primase"/>
</dbReference>
<comment type="catalytic activity">
    <reaction evidence="12">
        <text>ssDNA + n NTP = ssDNA/pppN(pN)n-1 hybrid + (n-1) diphosphate.</text>
        <dbReference type="EC" id="2.7.7.101"/>
    </reaction>
</comment>